<accession>A0A2Z5UVD5</accession>
<evidence type="ECO:0000256" key="3">
    <source>
        <dbReference type="ARBA" id="ARBA00022679"/>
    </source>
</evidence>
<dbReference type="PANTHER" id="PTHR30443">
    <property type="entry name" value="INNER MEMBRANE PROTEIN"/>
    <property type="match status" value="1"/>
</dbReference>
<dbReference type="InterPro" id="IPR058130">
    <property type="entry name" value="PEA_transf_C"/>
</dbReference>
<dbReference type="Gene3D" id="3.40.720.10">
    <property type="entry name" value="Alkaline Phosphatase, subunit A"/>
    <property type="match status" value="1"/>
</dbReference>
<dbReference type="EMBL" id="AP018005">
    <property type="protein sequence ID" value="BBB15458.1"/>
    <property type="molecule type" value="Genomic_DNA"/>
</dbReference>
<keyword evidence="4 8" id="KW-0812">Transmembrane</keyword>
<dbReference type="OrthoDB" id="9786870at2"/>
<dbReference type="Pfam" id="PF00884">
    <property type="entry name" value="Sulfatase"/>
    <property type="match status" value="1"/>
</dbReference>
<dbReference type="CDD" id="cd16017">
    <property type="entry name" value="LptA"/>
    <property type="match status" value="1"/>
</dbReference>
<evidence type="ECO:0000313" key="11">
    <source>
        <dbReference type="Proteomes" id="UP000282483"/>
    </source>
</evidence>
<keyword evidence="6 8" id="KW-0472">Membrane</keyword>
<dbReference type="GO" id="GO:0009244">
    <property type="term" value="P:lipopolysaccharide core region biosynthetic process"/>
    <property type="evidence" value="ECO:0007669"/>
    <property type="project" value="TreeGrafter"/>
</dbReference>
<dbReference type="GO" id="GO:0005886">
    <property type="term" value="C:plasma membrane"/>
    <property type="evidence" value="ECO:0007669"/>
    <property type="project" value="UniProtKB-SubCell"/>
</dbReference>
<feature type="transmembrane region" description="Helical" evidence="8">
    <location>
        <begin position="102"/>
        <end position="125"/>
    </location>
</feature>
<keyword evidence="2" id="KW-1003">Cell membrane</keyword>
<organism evidence="10 11">
    <name type="scientific">Candidatus Rickettsiella viridis</name>
    <dbReference type="NCBI Taxonomy" id="676208"/>
    <lineage>
        <taxon>Bacteria</taxon>
        <taxon>Pseudomonadati</taxon>
        <taxon>Pseudomonadota</taxon>
        <taxon>Gammaproteobacteria</taxon>
        <taxon>Legionellales</taxon>
        <taxon>Coxiellaceae</taxon>
        <taxon>Rickettsiella</taxon>
    </lineage>
</organism>
<comment type="subcellular location">
    <subcellularLocation>
        <location evidence="1">Cell membrane</location>
        <topology evidence="1">Multi-pass membrane protein</topology>
    </subcellularLocation>
</comment>
<dbReference type="AlphaFoldDB" id="A0A2Z5UVD5"/>
<feature type="domain" description="Sulfatase N-terminal" evidence="9">
    <location>
        <begin position="213"/>
        <end position="474"/>
    </location>
</feature>
<feature type="transmembrane region" description="Helical" evidence="8">
    <location>
        <begin position="137"/>
        <end position="154"/>
    </location>
</feature>
<feature type="transmembrane region" description="Helical" evidence="8">
    <location>
        <begin position="20"/>
        <end position="53"/>
    </location>
</feature>
<dbReference type="PANTHER" id="PTHR30443:SF4">
    <property type="entry name" value="PHOSPHOETHANOLAMINE TRANSFERASE OPGE-RELATED"/>
    <property type="match status" value="1"/>
</dbReference>
<protein>
    <submittedName>
        <fullName evidence="10">Putative sulfatase</fullName>
    </submittedName>
</protein>
<evidence type="ECO:0000256" key="1">
    <source>
        <dbReference type="ARBA" id="ARBA00004651"/>
    </source>
</evidence>
<evidence type="ECO:0000256" key="4">
    <source>
        <dbReference type="ARBA" id="ARBA00022692"/>
    </source>
</evidence>
<keyword evidence="11" id="KW-1185">Reference proteome</keyword>
<dbReference type="KEGG" id="rvi:RVIR1_09840"/>
<evidence type="ECO:0000313" key="10">
    <source>
        <dbReference type="EMBL" id="BBB15458.1"/>
    </source>
</evidence>
<dbReference type="InterPro" id="IPR040423">
    <property type="entry name" value="PEA_transferase"/>
</dbReference>
<name>A0A2Z5UVD5_9COXI</name>
<gene>
    <name evidence="10" type="ORF">RVIR1_09840</name>
</gene>
<evidence type="ECO:0000256" key="6">
    <source>
        <dbReference type="ARBA" id="ARBA00023136"/>
    </source>
</evidence>
<evidence type="ECO:0000256" key="2">
    <source>
        <dbReference type="ARBA" id="ARBA00022475"/>
    </source>
</evidence>
<keyword evidence="3" id="KW-0808">Transferase</keyword>
<evidence type="ECO:0000256" key="7">
    <source>
        <dbReference type="ARBA" id="ARBA00038481"/>
    </source>
</evidence>
<dbReference type="SUPFAM" id="SSF53649">
    <property type="entry name" value="Alkaline phosphatase-like"/>
    <property type="match status" value="1"/>
</dbReference>
<dbReference type="RefSeq" id="WP_126322913.1">
    <property type="nucleotide sequence ID" value="NZ_AP018005.1"/>
</dbReference>
<sequence length="519" mass="58700">MEIIRQLYSATVDLPNKRHYVILLLFSIIIDASFGYSLGIVHSFALFFLLLLILKYNRQLYLAITLLFALLAAFYFPIGQIFGDPNYTVITAAFYTNRGEAVGLLGSIPIIYYIGSVLIIILWAFIAKLPENLAIKANKFIVAFVLISTFFMPLKRALQEGELDLSGIGITPVKFLLTAYHNSYFVSKQYKEFKEILSKKDSWKNVSAHLKYQTYILVIGESVRKDLMHNYGFAINNTPFASQSNGLFFDNYLSAGPATVISLTHTLAEHPNNELQLQNNIINLAKKSGFYTWWISNQGYLGEFDTPISGIGKNANTSLFLQSKDLARFKNASDSALLPFIQSALNSSTLHKPKLIVIHLIGSHPPACQRTKNQFNVYFHSKELSCYIQSIQNTDTLLKSIASLAKSSGNSWSMMYFADHGLALRKGFLEHSDKYQQNYRVPMFIISSDDTHKRTITAYRSALNFPFLFSQWIGIHAQGLETTCNYLSNEPCKNQTKVILMDNKTQKDIDTLPLNPIKK</sequence>
<evidence type="ECO:0000256" key="5">
    <source>
        <dbReference type="ARBA" id="ARBA00022989"/>
    </source>
</evidence>
<comment type="similarity">
    <text evidence="7">Belongs to the phosphoethanolamine transferase family.</text>
</comment>
<evidence type="ECO:0000256" key="8">
    <source>
        <dbReference type="SAM" id="Phobius"/>
    </source>
</evidence>
<dbReference type="Proteomes" id="UP000282483">
    <property type="component" value="Chromosome"/>
</dbReference>
<reference evidence="10 11" key="1">
    <citation type="submission" date="2017-03" db="EMBL/GenBank/DDBJ databases">
        <title>The genome sequence of Candidatus Rickettsiella viridis.</title>
        <authorList>
            <person name="Nikoh N."/>
            <person name="Tsuchida T."/>
            <person name="Yamaguchi K."/>
            <person name="Maeda T."/>
            <person name="Shigenobu S."/>
            <person name="Fukatsu T."/>
        </authorList>
    </citation>
    <scope>NUCLEOTIDE SEQUENCE [LARGE SCALE GENOMIC DNA]</scope>
    <source>
        <strain evidence="10 11">Ap-RA04</strain>
    </source>
</reference>
<evidence type="ECO:0000259" key="9">
    <source>
        <dbReference type="Pfam" id="PF00884"/>
    </source>
</evidence>
<proteinExistence type="inferred from homology"/>
<dbReference type="InterPro" id="IPR017850">
    <property type="entry name" value="Alkaline_phosphatase_core_sf"/>
</dbReference>
<keyword evidence="5 8" id="KW-1133">Transmembrane helix</keyword>
<dbReference type="InterPro" id="IPR000917">
    <property type="entry name" value="Sulfatase_N"/>
</dbReference>
<dbReference type="GO" id="GO:0016776">
    <property type="term" value="F:phosphotransferase activity, phosphate group as acceptor"/>
    <property type="evidence" value="ECO:0007669"/>
    <property type="project" value="TreeGrafter"/>
</dbReference>
<feature type="transmembrane region" description="Helical" evidence="8">
    <location>
        <begin position="60"/>
        <end position="82"/>
    </location>
</feature>